<evidence type="ECO:0000313" key="3">
    <source>
        <dbReference type="Proteomes" id="UP000199391"/>
    </source>
</evidence>
<dbReference type="Proteomes" id="UP000199391">
    <property type="component" value="Unassembled WGS sequence"/>
</dbReference>
<organism evidence="2 3">
    <name type="scientific">Pseudoduganella namucuonensis</name>
    <dbReference type="NCBI Taxonomy" id="1035707"/>
    <lineage>
        <taxon>Bacteria</taxon>
        <taxon>Pseudomonadati</taxon>
        <taxon>Pseudomonadota</taxon>
        <taxon>Betaproteobacteria</taxon>
        <taxon>Burkholderiales</taxon>
        <taxon>Oxalobacteraceae</taxon>
        <taxon>Telluria group</taxon>
        <taxon>Pseudoduganella</taxon>
    </lineage>
</organism>
<proteinExistence type="predicted"/>
<dbReference type="EMBL" id="FPBO01000004">
    <property type="protein sequence ID" value="SFU50485.1"/>
    <property type="molecule type" value="Genomic_DNA"/>
</dbReference>
<dbReference type="STRING" id="1035707.SAMN05216552_100420"/>
<dbReference type="OrthoDB" id="5705788at2"/>
<gene>
    <name evidence="2" type="ORF">SAMN05216552_100420</name>
</gene>
<protein>
    <submittedName>
        <fullName evidence="2">Uncharacterized protein</fullName>
    </submittedName>
</protein>
<dbReference type="RefSeq" id="WP_093554438.1">
    <property type="nucleotide sequence ID" value="NZ_FPBO01000004.1"/>
</dbReference>
<reference evidence="3" key="1">
    <citation type="submission" date="2016-10" db="EMBL/GenBank/DDBJ databases">
        <authorList>
            <person name="Varghese N."/>
            <person name="Submissions S."/>
        </authorList>
    </citation>
    <scope>NUCLEOTIDE SEQUENCE [LARGE SCALE GENOMIC DNA]</scope>
    <source>
        <strain evidence="3">CGMCC 1.11014</strain>
    </source>
</reference>
<evidence type="ECO:0000256" key="1">
    <source>
        <dbReference type="SAM" id="MobiDB-lite"/>
    </source>
</evidence>
<accession>A0A1I7GPX4</accession>
<feature type="region of interest" description="Disordered" evidence="1">
    <location>
        <begin position="57"/>
        <end position="83"/>
    </location>
</feature>
<keyword evidence="3" id="KW-1185">Reference proteome</keyword>
<evidence type="ECO:0000313" key="2">
    <source>
        <dbReference type="EMBL" id="SFU50485.1"/>
    </source>
</evidence>
<sequence length="83" mass="9584">MPDEQQRRDFINEVWRRFEAVQDWAIANWPDRDKPLSTSDFVEARKEILALGLPRAQRVPAADAPEPEQGGPQYEEVTPAPWP</sequence>
<feature type="compositionally biased region" description="Low complexity" evidence="1">
    <location>
        <begin position="67"/>
        <end position="76"/>
    </location>
</feature>
<dbReference type="AlphaFoldDB" id="A0A1I7GPX4"/>
<name>A0A1I7GPX4_9BURK</name>